<feature type="compositionally biased region" description="Basic and acidic residues" evidence="1">
    <location>
        <begin position="56"/>
        <end position="77"/>
    </location>
</feature>
<dbReference type="EMBL" id="VSRR010131976">
    <property type="protein sequence ID" value="MPD02553.1"/>
    <property type="molecule type" value="Genomic_DNA"/>
</dbReference>
<protein>
    <submittedName>
        <fullName evidence="2">Uncharacterized protein</fullName>
    </submittedName>
</protein>
<evidence type="ECO:0000313" key="3">
    <source>
        <dbReference type="Proteomes" id="UP000324222"/>
    </source>
</evidence>
<sequence>MLSQLDFTTEGGEAREVREVKEVKEVEERRERRTSCKNKPYSSLPLENHGSLRMNSEGRKEGRKKEIMREKMDGMNE</sequence>
<keyword evidence="3" id="KW-1185">Reference proteome</keyword>
<dbReference type="AlphaFoldDB" id="A0A5B7K284"/>
<gene>
    <name evidence="2" type="ORF">E2C01_098142</name>
</gene>
<organism evidence="2 3">
    <name type="scientific">Portunus trituberculatus</name>
    <name type="common">Swimming crab</name>
    <name type="synonym">Neptunus trituberculatus</name>
    <dbReference type="NCBI Taxonomy" id="210409"/>
    <lineage>
        <taxon>Eukaryota</taxon>
        <taxon>Metazoa</taxon>
        <taxon>Ecdysozoa</taxon>
        <taxon>Arthropoda</taxon>
        <taxon>Crustacea</taxon>
        <taxon>Multicrustacea</taxon>
        <taxon>Malacostraca</taxon>
        <taxon>Eumalacostraca</taxon>
        <taxon>Eucarida</taxon>
        <taxon>Decapoda</taxon>
        <taxon>Pleocyemata</taxon>
        <taxon>Brachyura</taxon>
        <taxon>Eubrachyura</taxon>
        <taxon>Portunoidea</taxon>
        <taxon>Portunidae</taxon>
        <taxon>Portuninae</taxon>
        <taxon>Portunus</taxon>
    </lineage>
</organism>
<evidence type="ECO:0000313" key="2">
    <source>
        <dbReference type="EMBL" id="MPD02553.1"/>
    </source>
</evidence>
<feature type="region of interest" description="Disordered" evidence="1">
    <location>
        <begin position="1"/>
        <end position="77"/>
    </location>
</feature>
<comment type="caution">
    <text evidence="2">The sequence shown here is derived from an EMBL/GenBank/DDBJ whole genome shotgun (WGS) entry which is preliminary data.</text>
</comment>
<proteinExistence type="predicted"/>
<reference evidence="2 3" key="1">
    <citation type="submission" date="2019-05" db="EMBL/GenBank/DDBJ databases">
        <title>Another draft genome of Portunus trituberculatus and its Hox gene families provides insights of decapod evolution.</title>
        <authorList>
            <person name="Jeong J.-H."/>
            <person name="Song I."/>
            <person name="Kim S."/>
            <person name="Choi T."/>
            <person name="Kim D."/>
            <person name="Ryu S."/>
            <person name="Kim W."/>
        </authorList>
    </citation>
    <scope>NUCLEOTIDE SEQUENCE [LARGE SCALE GENOMIC DNA]</scope>
    <source>
        <tissue evidence="2">Muscle</tissue>
    </source>
</reference>
<evidence type="ECO:0000256" key="1">
    <source>
        <dbReference type="SAM" id="MobiDB-lite"/>
    </source>
</evidence>
<dbReference type="Proteomes" id="UP000324222">
    <property type="component" value="Unassembled WGS sequence"/>
</dbReference>
<name>A0A5B7K284_PORTR</name>
<feature type="compositionally biased region" description="Basic and acidic residues" evidence="1">
    <location>
        <begin position="12"/>
        <end position="34"/>
    </location>
</feature>
<accession>A0A5B7K284</accession>